<evidence type="ECO:0000313" key="2">
    <source>
        <dbReference type="Proteomes" id="UP000214747"/>
    </source>
</evidence>
<reference evidence="1 2" key="1">
    <citation type="journal article" date="2010" name="Int. J. Syst. Evol. Microbiol.">
        <title>Reclassification of Herbaspirillum putei as a later heterotypic synonym of Herbaspirillum huttiense, with the description of H. huttiense subsp. huttiense subsp. nov. and H. huttiense subsp. putei subsp. nov., comb. nov., and description of Herbaspirillum aquaticum sp. nov.</title>
        <authorList>
            <person name="Dobritsa A.P."/>
            <person name="Reddy M.C."/>
            <person name="Samadpour M."/>
        </authorList>
    </citation>
    <scope>NUCLEOTIDE SEQUENCE [LARGE SCALE GENOMIC DNA]</scope>
    <source>
        <strain evidence="1 2">IEH 4430</strain>
    </source>
</reference>
<name>A0A225SNH3_9BURK</name>
<sequence>MNYEFGLDINDLFRNEHEALTFAFNFQSQQYPLSPMSKLGSLEALGQGKGLVSVDGAAQAGIIRKRLDRLADARRHCLVARFSTKYEECPCCKGSRPLPEWREAIVFLREWSAFQVSGLSFANVREAIIMNYFDKKVSVTDAADRVHMNLRTARHHQKKIQDKLKVLELEALGEIRAALELSTAD</sequence>
<dbReference type="EMBL" id="NJGV01000031">
    <property type="protein sequence ID" value="OWY32009.1"/>
    <property type="molecule type" value="Genomic_DNA"/>
</dbReference>
<dbReference type="RefSeq" id="WP_088757390.1">
    <property type="nucleotide sequence ID" value="NZ_NJGV01000031.1"/>
</dbReference>
<dbReference type="Proteomes" id="UP000214747">
    <property type="component" value="Unassembled WGS sequence"/>
</dbReference>
<gene>
    <name evidence="1" type="ORF">CEJ45_23325</name>
</gene>
<keyword evidence="1" id="KW-0238">DNA-binding</keyword>
<evidence type="ECO:0000313" key="1">
    <source>
        <dbReference type="EMBL" id="OWY32009.1"/>
    </source>
</evidence>
<accession>A0A225SNH3</accession>
<dbReference type="AlphaFoldDB" id="A0A225SNH3"/>
<organism evidence="1 2">
    <name type="scientific">Herbaspirillum aquaticum</name>
    <dbReference type="NCBI Taxonomy" id="568783"/>
    <lineage>
        <taxon>Bacteria</taxon>
        <taxon>Pseudomonadati</taxon>
        <taxon>Pseudomonadota</taxon>
        <taxon>Betaproteobacteria</taxon>
        <taxon>Burkholderiales</taxon>
        <taxon>Oxalobacteraceae</taxon>
        <taxon>Herbaspirillum</taxon>
    </lineage>
</organism>
<protein>
    <submittedName>
        <fullName evidence="1">DNA-binding protein</fullName>
    </submittedName>
</protein>
<comment type="caution">
    <text evidence="1">The sequence shown here is derived from an EMBL/GenBank/DDBJ whole genome shotgun (WGS) entry which is preliminary data.</text>
</comment>
<proteinExistence type="predicted"/>
<dbReference type="GO" id="GO:0003677">
    <property type="term" value="F:DNA binding"/>
    <property type="evidence" value="ECO:0007669"/>
    <property type="project" value="UniProtKB-KW"/>
</dbReference>
<keyword evidence="2" id="KW-1185">Reference proteome</keyword>